<dbReference type="AlphaFoldDB" id="A0A1Y2UG89"/>
<comment type="caution">
    <text evidence="3">The sequence shown here is derived from an EMBL/GenBank/DDBJ whole genome shotgun (WGS) entry which is preliminary data.</text>
</comment>
<evidence type="ECO:0000256" key="1">
    <source>
        <dbReference type="SAM" id="MobiDB-lite"/>
    </source>
</evidence>
<reference evidence="2 4" key="2">
    <citation type="submission" date="2016-09" db="EMBL/GenBank/DDBJ databases">
        <title>Lactobacillus reuteri KLR3006, genome sequencing and assembly.</title>
        <authorList>
            <person name="Lee J.-Y."/>
            <person name="Kim E.B."/>
            <person name="Choi Y.-J."/>
        </authorList>
    </citation>
    <scope>NUCLEOTIDE SEQUENCE [LARGE SCALE GENOMIC DNA]</scope>
    <source>
        <strain evidence="2 4">KLR3006</strain>
    </source>
</reference>
<evidence type="ECO:0000313" key="4">
    <source>
        <dbReference type="Proteomes" id="UP000194219"/>
    </source>
</evidence>
<evidence type="ECO:0000313" key="5">
    <source>
        <dbReference type="Proteomes" id="UP000194286"/>
    </source>
</evidence>
<dbReference type="RefSeq" id="WP_086120599.1">
    <property type="nucleotide sequence ID" value="NZ_MIMI01000079.1"/>
</dbReference>
<sequence length="103" mass="12551">MFNFTDPLSQDLINKLKCNKVPDYKVRNALSEQENKLVRLAQHQLNLVEQEREQERQAAKQRQLQIIMRRRKEQRQQELERQRKQQQLNKPHNHIKEDDGPEL</sequence>
<dbReference type="Proteomes" id="UP000194286">
    <property type="component" value="Unassembled WGS sequence"/>
</dbReference>
<evidence type="ECO:0000313" key="2">
    <source>
        <dbReference type="EMBL" id="OTA82339.1"/>
    </source>
</evidence>
<dbReference type="EMBL" id="MIMV01000229">
    <property type="protein sequence ID" value="OTA82339.1"/>
    <property type="molecule type" value="Genomic_DNA"/>
</dbReference>
<feature type="region of interest" description="Disordered" evidence="1">
    <location>
        <begin position="71"/>
        <end position="103"/>
    </location>
</feature>
<evidence type="ECO:0000313" key="3">
    <source>
        <dbReference type="EMBL" id="OTA83043.1"/>
    </source>
</evidence>
<accession>A0A1Y2UG89</accession>
<dbReference type="EMBL" id="MIMU01000111">
    <property type="protein sequence ID" value="OTA83043.1"/>
    <property type="molecule type" value="Genomic_DNA"/>
</dbReference>
<protein>
    <submittedName>
        <fullName evidence="3">Uncharacterized protein</fullName>
    </submittedName>
</protein>
<organism evidence="3 5">
    <name type="scientific">Limosilactobacillus reuteri</name>
    <name type="common">Lactobacillus reuteri</name>
    <dbReference type="NCBI Taxonomy" id="1598"/>
    <lineage>
        <taxon>Bacteria</taxon>
        <taxon>Bacillati</taxon>
        <taxon>Bacillota</taxon>
        <taxon>Bacilli</taxon>
        <taxon>Lactobacillales</taxon>
        <taxon>Lactobacillaceae</taxon>
        <taxon>Limosilactobacillus</taxon>
    </lineage>
</organism>
<proteinExistence type="predicted"/>
<reference evidence="3 5" key="1">
    <citation type="submission" date="2016-09" db="EMBL/GenBank/DDBJ databases">
        <title>Lactobacillus reuteri KLR3005, genome sequencing and assembly.</title>
        <authorList>
            <person name="Lee J.-Y."/>
            <person name="Kim E.B."/>
            <person name="Choi Y.-J."/>
        </authorList>
    </citation>
    <scope>NUCLEOTIDE SEQUENCE [LARGE SCALE GENOMIC DNA]</scope>
    <source>
        <strain evidence="3 5">KLR3005</strain>
    </source>
</reference>
<gene>
    <name evidence="3" type="ORF">BHL82_08330</name>
    <name evidence="2" type="ORF">BHL83_08930</name>
</gene>
<name>A0A1Y2UG89_LIMRT</name>
<feature type="compositionally biased region" description="Basic and acidic residues" evidence="1">
    <location>
        <begin position="74"/>
        <end position="83"/>
    </location>
</feature>
<dbReference type="Proteomes" id="UP000194219">
    <property type="component" value="Unassembled WGS sequence"/>
</dbReference>
<feature type="compositionally biased region" description="Basic and acidic residues" evidence="1">
    <location>
        <begin position="94"/>
        <end position="103"/>
    </location>
</feature>